<dbReference type="Proteomes" id="UP000199626">
    <property type="component" value="Unassembled WGS sequence"/>
</dbReference>
<reference evidence="2" key="1">
    <citation type="submission" date="2016-10" db="EMBL/GenBank/DDBJ databases">
        <authorList>
            <person name="Varghese N."/>
            <person name="Submissions S."/>
        </authorList>
    </citation>
    <scope>NUCLEOTIDE SEQUENCE [LARGE SCALE GENOMIC DNA]</scope>
    <source>
        <strain evidence="2">CGMCC 1.10824</strain>
    </source>
</reference>
<dbReference type="Gene3D" id="3.40.1260.10">
    <property type="entry name" value="DsrEFH-like"/>
    <property type="match status" value="1"/>
</dbReference>
<organism evidence="1 2">
    <name type="scientific">Pseudidiomarina indica</name>
    <dbReference type="NCBI Taxonomy" id="1159017"/>
    <lineage>
        <taxon>Bacteria</taxon>
        <taxon>Pseudomonadati</taxon>
        <taxon>Pseudomonadota</taxon>
        <taxon>Gammaproteobacteria</taxon>
        <taxon>Alteromonadales</taxon>
        <taxon>Idiomarinaceae</taxon>
        <taxon>Pseudidiomarina</taxon>
    </lineage>
</organism>
<accession>A0A1G6A493</accession>
<protein>
    <submittedName>
        <fullName evidence="1">Uncharacterized protein</fullName>
    </submittedName>
</protein>
<dbReference type="STRING" id="1159017.SAMN02927930_00121"/>
<keyword evidence="2" id="KW-1185">Reference proteome</keyword>
<dbReference type="EMBL" id="FMXN01000001">
    <property type="protein sequence ID" value="SDB03205.1"/>
    <property type="molecule type" value="Genomic_DNA"/>
</dbReference>
<sequence length="80" mass="8849">MPWLEQSVTLILSEQALLAVCEEPERLAQLPFPAYALQQEVALLGLQTLPAGVIQLGAARWVELTLTATTYQVWDHTCLS</sequence>
<proteinExistence type="predicted"/>
<evidence type="ECO:0000313" key="1">
    <source>
        <dbReference type="EMBL" id="SDB03205.1"/>
    </source>
</evidence>
<dbReference type="AlphaFoldDB" id="A0A1G6A493"/>
<name>A0A1G6A493_9GAMM</name>
<dbReference type="InterPro" id="IPR027396">
    <property type="entry name" value="DsrEFH-like"/>
</dbReference>
<evidence type="ECO:0000313" key="2">
    <source>
        <dbReference type="Proteomes" id="UP000199626"/>
    </source>
</evidence>
<gene>
    <name evidence="1" type="ORF">SAMN02927930_00121</name>
</gene>
<dbReference type="SUPFAM" id="SSF75169">
    <property type="entry name" value="DsrEFH-like"/>
    <property type="match status" value="1"/>
</dbReference>